<dbReference type="InterPro" id="IPR001750">
    <property type="entry name" value="ND/Mrp_TM"/>
</dbReference>
<evidence type="ECO:0000256" key="2">
    <source>
        <dbReference type="ARBA" id="ARBA00005346"/>
    </source>
</evidence>
<feature type="transmembrane region" description="Helical" evidence="8">
    <location>
        <begin position="407"/>
        <end position="429"/>
    </location>
</feature>
<dbReference type="GO" id="GO:0005886">
    <property type="term" value="C:plasma membrane"/>
    <property type="evidence" value="ECO:0007669"/>
    <property type="project" value="UniProtKB-SubCell"/>
</dbReference>
<comment type="similarity">
    <text evidence="2">Belongs to the CPA3 antiporters (TC 2.A.63) subunit D family.</text>
</comment>
<gene>
    <name evidence="10" type="ORF">CHU95_12060</name>
</gene>
<name>A0A255YZS5_9PROT</name>
<dbReference type="PANTHER" id="PTHR42703:SF1">
    <property type="entry name" value="NA(+)_H(+) ANTIPORTER SUBUNIT D1"/>
    <property type="match status" value="1"/>
</dbReference>
<dbReference type="GO" id="GO:0042773">
    <property type="term" value="P:ATP synthesis coupled electron transport"/>
    <property type="evidence" value="ECO:0007669"/>
    <property type="project" value="InterPro"/>
</dbReference>
<keyword evidence="4 7" id="KW-0812">Transmembrane</keyword>
<evidence type="ECO:0000256" key="4">
    <source>
        <dbReference type="ARBA" id="ARBA00022692"/>
    </source>
</evidence>
<keyword evidence="11" id="KW-1185">Reference proteome</keyword>
<keyword evidence="3" id="KW-1003">Cell membrane</keyword>
<reference evidence="10 11" key="1">
    <citation type="submission" date="2017-07" db="EMBL/GenBank/DDBJ databases">
        <title>Niveispirillum cyanobacteriorum sp. nov., isolated from cyanobacterial aggregates in a eutrophic lake.</title>
        <authorList>
            <person name="Cai H."/>
        </authorList>
    </citation>
    <scope>NUCLEOTIDE SEQUENCE [LARGE SCALE GENOMIC DNA]</scope>
    <source>
        <strain evidence="11">TH1-14</strain>
    </source>
</reference>
<organism evidence="10 11">
    <name type="scientific">Niveispirillum lacus</name>
    <dbReference type="NCBI Taxonomy" id="1981099"/>
    <lineage>
        <taxon>Bacteria</taxon>
        <taxon>Pseudomonadati</taxon>
        <taxon>Pseudomonadota</taxon>
        <taxon>Alphaproteobacteria</taxon>
        <taxon>Rhodospirillales</taxon>
        <taxon>Azospirillaceae</taxon>
        <taxon>Niveispirillum</taxon>
    </lineage>
</organism>
<feature type="transmembrane region" description="Helical" evidence="8">
    <location>
        <begin position="165"/>
        <end position="185"/>
    </location>
</feature>
<proteinExistence type="inferred from homology"/>
<feature type="transmembrane region" description="Helical" evidence="8">
    <location>
        <begin position="36"/>
        <end position="57"/>
    </location>
</feature>
<accession>A0A255YZS5</accession>
<keyword evidence="5 8" id="KW-1133">Transmembrane helix</keyword>
<dbReference type="PRINTS" id="PR01437">
    <property type="entry name" value="NUOXDRDTASE4"/>
</dbReference>
<evidence type="ECO:0000313" key="10">
    <source>
        <dbReference type="EMBL" id="OYQ34184.1"/>
    </source>
</evidence>
<feature type="transmembrane region" description="Helical" evidence="8">
    <location>
        <begin position="243"/>
        <end position="265"/>
    </location>
</feature>
<evidence type="ECO:0000256" key="3">
    <source>
        <dbReference type="ARBA" id="ARBA00022475"/>
    </source>
</evidence>
<feature type="domain" description="NADH:quinone oxidoreductase/Mrp antiporter transmembrane" evidence="9">
    <location>
        <begin position="128"/>
        <end position="420"/>
    </location>
</feature>
<dbReference type="OrthoDB" id="9768329at2"/>
<keyword evidence="6 8" id="KW-0472">Membrane</keyword>
<feature type="transmembrane region" description="Helical" evidence="8">
    <location>
        <begin position="449"/>
        <end position="471"/>
    </location>
</feature>
<sequence length="518" mass="54876">MNAWLTAAPILIPMLTAALCMVAWKHPVVQRGLSLLGSIALVAAGGALLSIVLNQGIQVVQMGAWAAPFGITLVADPLSALMVLIAAVMGFCVALHALGDIDPVREKGGHHAVFQILMTGVCGAFVTGDLFNLYVWFEVMLISSFVLLSLGGLREQIDAAIKYVAINMVATACLLLAVALLYGVTGTLNMADLSIRVPEVPNQPVISAIAVLFIIAFGMKAALFPFFFWLPATYHTPSVAVQAIFAGLLTKVGVYALMRVFTLIFTGDSGWTHGILMVMAGITMIVGVLGSLAARDLNRAWSWQVVAHIGSMVMGLAIATPLALAAAAFYMVHDIIVKTNLFLGAGLVRRLAGGSTDYARLGGLFKTAPWLCLLLFVPLGSLAGFPPLSGFWGKLLLVRAGLETEHYVMVGLLLVTGLLTIWLVGRVWAEMVWKAPAEPPAMAISTLSFGRTYLLILPLLLLSLITVSIGLQPERLLNLAGQVGHSLTDTSAYVQAVLGTTPSPQPTLLGALETEAMP</sequence>
<feature type="transmembrane region" description="Helical" evidence="8">
    <location>
        <begin position="271"/>
        <end position="293"/>
    </location>
</feature>
<dbReference type="Pfam" id="PF00361">
    <property type="entry name" value="Proton_antipo_M"/>
    <property type="match status" value="1"/>
</dbReference>
<comment type="caution">
    <text evidence="10">The sequence shown here is derived from an EMBL/GenBank/DDBJ whole genome shotgun (WGS) entry which is preliminary data.</text>
</comment>
<dbReference type="InterPro" id="IPR003918">
    <property type="entry name" value="NADH_UbQ_OxRdtase"/>
</dbReference>
<evidence type="ECO:0000256" key="7">
    <source>
        <dbReference type="RuleBase" id="RU000320"/>
    </source>
</evidence>
<feature type="transmembrane region" description="Helical" evidence="8">
    <location>
        <begin position="205"/>
        <end position="231"/>
    </location>
</feature>
<feature type="transmembrane region" description="Helical" evidence="8">
    <location>
        <begin position="133"/>
        <end position="153"/>
    </location>
</feature>
<feature type="transmembrane region" description="Helical" evidence="8">
    <location>
        <begin position="305"/>
        <end position="332"/>
    </location>
</feature>
<evidence type="ECO:0000256" key="1">
    <source>
        <dbReference type="ARBA" id="ARBA00004651"/>
    </source>
</evidence>
<dbReference type="Proteomes" id="UP000216998">
    <property type="component" value="Unassembled WGS sequence"/>
</dbReference>
<dbReference type="EMBL" id="NOXU01000029">
    <property type="protein sequence ID" value="OYQ34184.1"/>
    <property type="molecule type" value="Genomic_DNA"/>
</dbReference>
<dbReference type="PANTHER" id="PTHR42703">
    <property type="entry name" value="NADH DEHYDROGENASE"/>
    <property type="match status" value="1"/>
</dbReference>
<evidence type="ECO:0000256" key="5">
    <source>
        <dbReference type="ARBA" id="ARBA00022989"/>
    </source>
</evidence>
<protein>
    <submittedName>
        <fullName evidence="10">Na+/H+ antiporter subunit D</fullName>
    </submittedName>
</protein>
<evidence type="ECO:0000256" key="8">
    <source>
        <dbReference type="SAM" id="Phobius"/>
    </source>
</evidence>
<dbReference type="RefSeq" id="WP_094456593.1">
    <property type="nucleotide sequence ID" value="NZ_NOXU01000029.1"/>
</dbReference>
<feature type="transmembrane region" description="Helical" evidence="8">
    <location>
        <begin position="77"/>
        <end position="98"/>
    </location>
</feature>
<feature type="transmembrane region" description="Helical" evidence="8">
    <location>
        <begin position="6"/>
        <end position="24"/>
    </location>
</feature>
<dbReference type="AlphaFoldDB" id="A0A255YZS5"/>
<feature type="transmembrane region" description="Helical" evidence="8">
    <location>
        <begin position="110"/>
        <end position="127"/>
    </location>
</feature>
<evidence type="ECO:0000313" key="11">
    <source>
        <dbReference type="Proteomes" id="UP000216998"/>
    </source>
</evidence>
<dbReference type="InterPro" id="IPR050586">
    <property type="entry name" value="CPA3_Na-H_Antiporter_D"/>
</dbReference>
<dbReference type="GO" id="GO:0008137">
    <property type="term" value="F:NADH dehydrogenase (ubiquinone) activity"/>
    <property type="evidence" value="ECO:0007669"/>
    <property type="project" value="InterPro"/>
</dbReference>
<comment type="subcellular location">
    <subcellularLocation>
        <location evidence="1">Cell membrane</location>
        <topology evidence="1">Multi-pass membrane protein</topology>
    </subcellularLocation>
    <subcellularLocation>
        <location evidence="7">Membrane</location>
        <topology evidence="7">Multi-pass membrane protein</topology>
    </subcellularLocation>
</comment>
<feature type="transmembrane region" description="Helical" evidence="8">
    <location>
        <begin position="368"/>
        <end position="386"/>
    </location>
</feature>
<evidence type="ECO:0000256" key="6">
    <source>
        <dbReference type="ARBA" id="ARBA00023136"/>
    </source>
</evidence>
<evidence type="ECO:0000259" key="9">
    <source>
        <dbReference type="Pfam" id="PF00361"/>
    </source>
</evidence>